<dbReference type="eggNOG" id="ENOG502ZDK8">
    <property type="taxonomic scope" value="Bacteria"/>
</dbReference>
<accession>F3L0S6</accession>
<comment type="caution">
    <text evidence="1">The sequence shown here is derived from an EMBL/GenBank/DDBJ whole genome shotgun (WGS) entry which is preliminary data.</text>
</comment>
<dbReference type="RefSeq" id="WP_009575307.1">
    <property type="nucleotide sequence ID" value="NZ_AEIG01000025.1"/>
</dbReference>
<reference evidence="1 2" key="1">
    <citation type="journal article" date="2011" name="J. Bacteriol.">
        <title>Genome sequence of strain IMCC3088, a proteorhodopsin-containing marine bacterium belonging to the OM60/NOR5 clade.</title>
        <authorList>
            <person name="Jang Y."/>
            <person name="Oh H.M."/>
            <person name="Kang I."/>
            <person name="Lee K."/>
            <person name="Yang S.J."/>
            <person name="Cho J.C."/>
        </authorList>
    </citation>
    <scope>NUCLEOTIDE SEQUENCE [LARGE SCALE GENOMIC DNA]</scope>
    <source>
        <strain evidence="1 2">IMCC3088</strain>
    </source>
</reference>
<protein>
    <submittedName>
        <fullName evidence="1">Uncharacterized protein</fullName>
    </submittedName>
</protein>
<evidence type="ECO:0000313" key="1">
    <source>
        <dbReference type="EMBL" id="EGG30034.1"/>
    </source>
</evidence>
<dbReference type="Proteomes" id="UP000005615">
    <property type="component" value="Unassembled WGS sequence"/>
</dbReference>
<keyword evidence="2" id="KW-1185">Reference proteome</keyword>
<organism evidence="1 2">
    <name type="scientific">Aequoribacter fuscus</name>
    <dbReference type="NCBI Taxonomy" id="2518989"/>
    <lineage>
        <taxon>Bacteria</taxon>
        <taxon>Pseudomonadati</taxon>
        <taxon>Pseudomonadota</taxon>
        <taxon>Gammaproteobacteria</taxon>
        <taxon>Cellvibrionales</taxon>
        <taxon>Halieaceae</taxon>
        <taxon>Aequoribacter</taxon>
    </lineage>
</organism>
<dbReference type="STRING" id="2518989.IMCC3088_1018"/>
<dbReference type="AlphaFoldDB" id="F3L0S6"/>
<gene>
    <name evidence="1" type="ORF">IMCC3088_1018</name>
</gene>
<evidence type="ECO:0000313" key="2">
    <source>
        <dbReference type="Proteomes" id="UP000005615"/>
    </source>
</evidence>
<name>F3L0S6_9GAMM</name>
<dbReference type="OrthoDB" id="7410588at2"/>
<dbReference type="EMBL" id="AEIG01000025">
    <property type="protein sequence ID" value="EGG30034.1"/>
    <property type="molecule type" value="Genomic_DNA"/>
</dbReference>
<proteinExistence type="predicted"/>
<sequence>MICIKTEIPAELCDIDDELKAIYHSSDTVCIWLFNSRQDRNRFIEDTAGMNKADREAYYVANFVS</sequence>